<gene>
    <name evidence="2" type="ORF">SAMN05518846_11795</name>
</gene>
<accession>A0A1I4BFY3</accession>
<organism evidence="2 3">
    <name type="scientific">Brevibacillus centrosporus</name>
    <dbReference type="NCBI Taxonomy" id="54910"/>
    <lineage>
        <taxon>Bacteria</taxon>
        <taxon>Bacillati</taxon>
        <taxon>Bacillota</taxon>
        <taxon>Bacilli</taxon>
        <taxon>Bacillales</taxon>
        <taxon>Paenibacillaceae</taxon>
        <taxon>Brevibacillus</taxon>
    </lineage>
</organism>
<feature type="coiled-coil region" evidence="1">
    <location>
        <begin position="1"/>
        <end position="32"/>
    </location>
</feature>
<evidence type="ECO:0000313" key="3">
    <source>
        <dbReference type="Proteomes" id="UP000198915"/>
    </source>
</evidence>
<keyword evidence="1" id="KW-0175">Coiled coil</keyword>
<reference evidence="3" key="1">
    <citation type="submission" date="2016-10" db="EMBL/GenBank/DDBJ databases">
        <authorList>
            <person name="Varghese N."/>
            <person name="Submissions S."/>
        </authorList>
    </citation>
    <scope>NUCLEOTIDE SEQUENCE [LARGE SCALE GENOMIC DNA]</scope>
    <source>
        <strain evidence="3">OK042</strain>
    </source>
</reference>
<name>A0A1I4BFY3_9BACL</name>
<protein>
    <recommendedName>
        <fullName evidence="4">DUF5082 domain-containing protein</fullName>
    </recommendedName>
</protein>
<dbReference type="Proteomes" id="UP000198915">
    <property type="component" value="Unassembled WGS sequence"/>
</dbReference>
<proteinExistence type="predicted"/>
<dbReference type="AlphaFoldDB" id="A0A1I4BFY3"/>
<dbReference type="RefSeq" id="WP_092274594.1">
    <property type="nucleotide sequence ID" value="NZ_FORT01000017.1"/>
</dbReference>
<sequence>MSIELDELQRWKRQLEAEKAELDRITQKDREEIERLKIRCSVLENAVWSWRVTDPDAADSFANTASELRGAIHRKEAELQMKNREVKSRLHEMDRLVLTINERISQL</sequence>
<evidence type="ECO:0008006" key="4">
    <source>
        <dbReference type="Google" id="ProtNLM"/>
    </source>
</evidence>
<dbReference type="STRING" id="1884381.SAMN05518846_11795"/>
<dbReference type="EMBL" id="FORT01000017">
    <property type="protein sequence ID" value="SFK67200.1"/>
    <property type="molecule type" value="Genomic_DNA"/>
</dbReference>
<evidence type="ECO:0000313" key="2">
    <source>
        <dbReference type="EMBL" id="SFK67200.1"/>
    </source>
</evidence>
<evidence type="ECO:0000256" key="1">
    <source>
        <dbReference type="SAM" id="Coils"/>
    </source>
</evidence>
<keyword evidence="3" id="KW-1185">Reference proteome</keyword>